<dbReference type="eggNOG" id="COG1539">
    <property type="taxonomic scope" value="Bacteria"/>
</dbReference>
<protein>
    <recommendedName>
        <fullName evidence="9">Bifunctional folate synthesis protein</fullName>
    </recommendedName>
    <domain>
        <recommendedName>
            <fullName evidence="9">Dihydroneopterin aldolase</fullName>
            <shortName evidence="9">DHNA</shortName>
            <ecNumber evidence="9">4.1.2.25</ecNumber>
        </recommendedName>
        <alternativeName>
            <fullName evidence="9">7,8-dihydroneopterin aldolase</fullName>
        </alternativeName>
    </domain>
    <domain>
        <recommendedName>
            <fullName evidence="9">2-amino-4-hydroxy-6-hydroxymethyldihydropteridine pyrophosphokinase</fullName>
            <ecNumber evidence="9">2.7.6.3</ecNumber>
        </recommendedName>
        <alternativeName>
            <fullName evidence="9">6-hydroxymethyl-7,8-dihydropterin pyrophosphokinase</fullName>
            <shortName evidence="9">PPPK</shortName>
        </alternativeName>
        <alternativeName>
            <fullName evidence="9">7,8-dihydro-6-hydroxymethylpterin pyrophosphokinase</fullName>
            <shortName evidence="9">HPPK</shortName>
        </alternativeName>
    </domain>
</protein>
<dbReference type="GO" id="GO:0004150">
    <property type="term" value="F:dihydroneopterin aldolase activity"/>
    <property type="evidence" value="ECO:0007669"/>
    <property type="project" value="UniProtKB-UniRule"/>
</dbReference>
<dbReference type="CDD" id="cd00483">
    <property type="entry name" value="HPPK"/>
    <property type="match status" value="1"/>
</dbReference>
<dbReference type="GO" id="GO:0046656">
    <property type="term" value="P:folic acid biosynthetic process"/>
    <property type="evidence" value="ECO:0007669"/>
    <property type="project" value="UniProtKB-UniRule"/>
</dbReference>
<dbReference type="EC" id="2.7.6.3" evidence="9"/>
<evidence type="ECO:0000256" key="7">
    <source>
        <dbReference type="ARBA" id="ARBA00022840"/>
    </source>
</evidence>
<comment type="similarity">
    <text evidence="9">Belongs to the DHNA family.</text>
</comment>
<dbReference type="InterPro" id="IPR000550">
    <property type="entry name" value="Hppk"/>
</dbReference>
<comment type="catalytic activity">
    <reaction evidence="1">
        <text>6-hydroxymethyl-7,8-dihydropterin + ATP = (7,8-dihydropterin-6-yl)methyl diphosphate + AMP + H(+)</text>
        <dbReference type="Rhea" id="RHEA:11412"/>
        <dbReference type="ChEBI" id="CHEBI:15378"/>
        <dbReference type="ChEBI" id="CHEBI:30616"/>
        <dbReference type="ChEBI" id="CHEBI:44841"/>
        <dbReference type="ChEBI" id="CHEBI:72950"/>
        <dbReference type="ChEBI" id="CHEBI:456215"/>
        <dbReference type="EC" id="2.7.6.3"/>
    </reaction>
</comment>
<dbReference type="UniPathway" id="UPA00077">
    <property type="reaction ID" value="UER00154"/>
</dbReference>
<name>D9SKC7_CLOC7</name>
<dbReference type="SMART" id="SM00905">
    <property type="entry name" value="FolB"/>
    <property type="match status" value="1"/>
</dbReference>
<gene>
    <name evidence="11" type="ordered locus">Clocel_1679</name>
</gene>
<dbReference type="eggNOG" id="COG0801">
    <property type="taxonomic scope" value="Bacteria"/>
</dbReference>
<evidence type="ECO:0000313" key="11">
    <source>
        <dbReference type="EMBL" id="ADL51423.1"/>
    </source>
</evidence>
<evidence type="ECO:0000256" key="6">
    <source>
        <dbReference type="ARBA" id="ARBA00022777"/>
    </source>
</evidence>
<dbReference type="KEGG" id="ccb:Clocel_1679"/>
<evidence type="ECO:0000313" key="12">
    <source>
        <dbReference type="Proteomes" id="UP000002730"/>
    </source>
</evidence>
<dbReference type="RefSeq" id="WP_010077365.1">
    <property type="nucleotide sequence ID" value="NC_014393.1"/>
</dbReference>
<dbReference type="GO" id="GO:0005524">
    <property type="term" value="F:ATP binding"/>
    <property type="evidence" value="ECO:0007669"/>
    <property type="project" value="UniProtKB-KW"/>
</dbReference>
<dbReference type="NCBIfam" id="TIGR01498">
    <property type="entry name" value="folK"/>
    <property type="match status" value="1"/>
</dbReference>
<dbReference type="OrthoDB" id="9808041at2"/>
<keyword evidence="8 9" id="KW-0289">Folate biosynthesis</keyword>
<dbReference type="PANTHER" id="PTHR43071">
    <property type="entry name" value="2-AMINO-4-HYDROXY-6-HYDROXYMETHYLDIHYDROPTERIDINE PYROPHOSPHOKINASE"/>
    <property type="match status" value="1"/>
</dbReference>
<dbReference type="InterPro" id="IPR006156">
    <property type="entry name" value="Dihydroneopterin_aldolase"/>
</dbReference>
<reference evidence="11 12" key="1">
    <citation type="submission" date="2010-08" db="EMBL/GenBank/DDBJ databases">
        <title>Complete sequence of Clostridium cellulovorans 743B.</title>
        <authorList>
            <consortium name="US DOE Joint Genome Institute"/>
            <person name="Lucas S."/>
            <person name="Copeland A."/>
            <person name="Lapidus A."/>
            <person name="Cheng J.-F."/>
            <person name="Bruce D."/>
            <person name="Goodwin L."/>
            <person name="Pitluck S."/>
            <person name="Chertkov O."/>
            <person name="Detter J.C."/>
            <person name="Han C."/>
            <person name="Tapia R."/>
            <person name="Land M."/>
            <person name="Hauser L."/>
            <person name="Chang Y.-J."/>
            <person name="Jeffries C."/>
            <person name="Kyrpides N."/>
            <person name="Ivanova N."/>
            <person name="Mikhailova N."/>
            <person name="Hemme C.L."/>
            <person name="Woyke T."/>
        </authorList>
    </citation>
    <scope>NUCLEOTIDE SEQUENCE [LARGE SCALE GENOMIC DNA]</scope>
    <source>
        <strain evidence="12">ATCC 35296 / DSM 3052 / OCM 3 / 743B</strain>
    </source>
</reference>
<comment type="pathway">
    <text evidence="2">Cofactor biosynthesis; tetrahydrofolate biosynthesis; 2-amino-4-hydroxy-6-hydroxymethyl-7,8-dihydropteridine diphosphate from 7,8-dihydroneopterin triphosphate: step 4/4.</text>
</comment>
<keyword evidence="12" id="KW-1185">Reference proteome</keyword>
<dbReference type="InterPro" id="IPR043133">
    <property type="entry name" value="GTP-CH-I_C/QueF"/>
</dbReference>
<dbReference type="CDD" id="cd00534">
    <property type="entry name" value="DHNA_DHNTPE"/>
    <property type="match status" value="1"/>
</dbReference>
<feature type="domain" description="7,8-dihydro-6-hydroxymethylpterin-pyrophosphokinase" evidence="10">
    <location>
        <begin position="206"/>
        <end position="217"/>
    </location>
</feature>
<dbReference type="Pfam" id="PF02152">
    <property type="entry name" value="FolB"/>
    <property type="match status" value="1"/>
</dbReference>
<evidence type="ECO:0000256" key="2">
    <source>
        <dbReference type="ARBA" id="ARBA00005051"/>
    </source>
</evidence>
<dbReference type="InterPro" id="IPR035907">
    <property type="entry name" value="Hppk_sf"/>
</dbReference>
<evidence type="ECO:0000259" key="10">
    <source>
        <dbReference type="PROSITE" id="PS00794"/>
    </source>
</evidence>
<dbReference type="HOGENOM" id="CLU_023499_0_0_9"/>
<keyword evidence="7" id="KW-0067">ATP-binding</keyword>
<dbReference type="InterPro" id="IPR006157">
    <property type="entry name" value="FolB_dom"/>
</dbReference>
<sequence length="273" mass="32065">MDKIIIKDLEIYANHGVFKEEKTLGQKFILSMELYLDMREAGNTDDLTKSVHYGIVCDQVDKFFKENTYDLIEKAAEETCKFILTTFKDIKRVKLMLKKPWAPIGKPLDYAAVEIEREWHRTFISAGSNIGDKMGNIKKAIELLDSRDTIQVEKISKFYNTEPWGYTDQEEFLNCAFEIKTLLYPKELMGLLLTIEKELKRERTIKWGPRTLDLDIIFYDDFISDDEEVILPHPRMHQRQFVLKPLSDIAPYYVHPILKEYIIDLSSKLPELK</sequence>
<evidence type="ECO:0000256" key="5">
    <source>
        <dbReference type="ARBA" id="ARBA00022741"/>
    </source>
</evidence>
<evidence type="ECO:0000256" key="1">
    <source>
        <dbReference type="ARBA" id="ARBA00000198"/>
    </source>
</evidence>
<dbReference type="SUPFAM" id="SSF55083">
    <property type="entry name" value="6-hydroxymethyl-7,8-dihydropterin pyrophosphokinase, HPPK"/>
    <property type="match status" value="1"/>
</dbReference>
<keyword evidence="4 11" id="KW-0808">Transferase</keyword>
<evidence type="ECO:0000256" key="9">
    <source>
        <dbReference type="RuleBase" id="RU362079"/>
    </source>
</evidence>
<dbReference type="SUPFAM" id="SSF55620">
    <property type="entry name" value="Tetrahydrobiopterin biosynthesis enzymes-like"/>
    <property type="match status" value="1"/>
</dbReference>
<dbReference type="Gene3D" id="3.30.70.560">
    <property type="entry name" value="7,8-Dihydro-6-hydroxymethylpterin-pyrophosphokinase HPPK"/>
    <property type="match status" value="1"/>
</dbReference>
<dbReference type="Proteomes" id="UP000002730">
    <property type="component" value="Chromosome"/>
</dbReference>
<keyword evidence="9 11" id="KW-0456">Lyase</keyword>
<keyword evidence="5" id="KW-0547">Nucleotide-binding</keyword>
<dbReference type="GO" id="GO:0003848">
    <property type="term" value="F:2-amino-4-hydroxy-6-hydroxymethyldihydropteridine diphosphokinase activity"/>
    <property type="evidence" value="ECO:0007669"/>
    <property type="project" value="UniProtKB-EC"/>
</dbReference>
<dbReference type="PANTHER" id="PTHR43071:SF1">
    <property type="entry name" value="2-AMINO-4-HYDROXY-6-HYDROXYMETHYLDIHYDROPTERIDINE PYROPHOSPHOKINASE"/>
    <property type="match status" value="1"/>
</dbReference>
<dbReference type="Pfam" id="PF01288">
    <property type="entry name" value="HPPK"/>
    <property type="match status" value="1"/>
</dbReference>
<dbReference type="GO" id="GO:0016301">
    <property type="term" value="F:kinase activity"/>
    <property type="evidence" value="ECO:0007669"/>
    <property type="project" value="UniProtKB-KW"/>
</dbReference>
<dbReference type="GO" id="GO:0046654">
    <property type="term" value="P:tetrahydrofolate biosynthetic process"/>
    <property type="evidence" value="ECO:0007669"/>
    <property type="project" value="UniProtKB-UniRule"/>
</dbReference>
<evidence type="ECO:0000256" key="3">
    <source>
        <dbReference type="ARBA" id="ARBA00009640"/>
    </source>
</evidence>
<dbReference type="STRING" id="573061.Clocel_1679"/>
<dbReference type="Gene3D" id="3.30.1130.10">
    <property type="match status" value="1"/>
</dbReference>
<dbReference type="PROSITE" id="PS00794">
    <property type="entry name" value="HPPK"/>
    <property type="match status" value="1"/>
</dbReference>
<dbReference type="AlphaFoldDB" id="D9SKC7"/>
<accession>D9SKC7</accession>
<dbReference type="NCBIfam" id="TIGR00525">
    <property type="entry name" value="folB"/>
    <property type="match status" value="1"/>
</dbReference>
<comment type="function">
    <text evidence="9">Catalyzes the conversion of 7,8-dihydroneopterin to 6-hydroxymethyl-7,8-dihydropterin.</text>
</comment>
<comment type="catalytic activity">
    <reaction evidence="9">
        <text>7,8-dihydroneopterin = 6-hydroxymethyl-7,8-dihydropterin + glycolaldehyde</text>
        <dbReference type="Rhea" id="RHEA:10540"/>
        <dbReference type="ChEBI" id="CHEBI:17001"/>
        <dbReference type="ChEBI" id="CHEBI:17071"/>
        <dbReference type="ChEBI" id="CHEBI:44841"/>
        <dbReference type="EC" id="4.1.2.25"/>
    </reaction>
</comment>
<dbReference type="EMBL" id="CP002160">
    <property type="protein sequence ID" value="ADL51423.1"/>
    <property type="molecule type" value="Genomic_DNA"/>
</dbReference>
<evidence type="ECO:0000256" key="8">
    <source>
        <dbReference type="ARBA" id="ARBA00022909"/>
    </source>
</evidence>
<evidence type="ECO:0000256" key="4">
    <source>
        <dbReference type="ARBA" id="ARBA00022679"/>
    </source>
</evidence>
<proteinExistence type="inferred from homology"/>
<dbReference type="EC" id="4.1.2.25" evidence="9"/>
<comment type="pathway">
    <text evidence="9">Cofactor biosynthesis; tetrahydrofolate biosynthesis; 2-amino-4-hydroxy-6-hydroxymethyl-7,8-dihydropteridine diphosphate from 7,8-dihydroneopterin triphosphate: step 3/4.</text>
</comment>
<organism evidence="11 12">
    <name type="scientific">Clostridium cellulovorans (strain ATCC 35296 / DSM 3052 / OCM 3 / 743B)</name>
    <dbReference type="NCBI Taxonomy" id="573061"/>
    <lineage>
        <taxon>Bacteria</taxon>
        <taxon>Bacillati</taxon>
        <taxon>Bacillota</taxon>
        <taxon>Clostridia</taxon>
        <taxon>Eubacteriales</taxon>
        <taxon>Clostridiaceae</taxon>
        <taxon>Clostridium</taxon>
    </lineage>
</organism>
<keyword evidence="6 11" id="KW-0418">Kinase</keyword>
<dbReference type="NCBIfam" id="TIGR00526">
    <property type="entry name" value="folB_dom"/>
    <property type="match status" value="1"/>
</dbReference>
<comment type="similarity">
    <text evidence="3">In the N-terminal section; belongs to the DHNA family.</text>
</comment>